<keyword evidence="3" id="KW-0732">Signal</keyword>
<evidence type="ECO:0000259" key="7">
    <source>
        <dbReference type="Pfam" id="PF03388"/>
    </source>
</evidence>
<accession>A0A1J4J1W6</accession>
<feature type="domain" description="L-type lectin-like" evidence="7">
    <location>
        <begin position="13"/>
        <end position="95"/>
    </location>
</feature>
<dbReference type="InterPro" id="IPR013320">
    <property type="entry name" value="ConA-like_dom_sf"/>
</dbReference>
<evidence type="ECO:0000256" key="5">
    <source>
        <dbReference type="ARBA" id="ARBA00023136"/>
    </source>
</evidence>
<sequence>MIFLFLYLSYSSTEEYNLVPPLYLTNLNEVGNWSLRGTAANIKKAIRLTSNIPDQLGRACSLIPTYFYEWGLEIEFSIHGGNGGEYIFIFFTEDVCPKSFRSFKGFAYAISLVEVNESFPVYYVNGSVHFFNPKIMKPVGHISLKNYHEAMKNRNKDKKIDHSNDVKKLTLHLTRAYGRIQLESSFDFSFDRIVTENSADTLKFGYFSIVGMTESKFDNIDLVSFRLNPLSDFDKSLQDDFAAKNRQIIENRKRERFVSKRARRLKMPTTLKLLDYMNRTMENIGEFTLKDGMRIITEMEKRLKSSVSVDDLSKFIEEKVEKTVEKAYAKIQLASQKFEESNTEISEMWANLRTQLLNLAVESAQDMKKIQNEVLEKAKKINIKTLDKKAVKESLTNEVDVDDSLINRMLLVISIIEIVCYCFFFFIKHQETHGFKKRD</sequence>
<dbReference type="GO" id="GO:0000139">
    <property type="term" value="C:Golgi membrane"/>
    <property type="evidence" value="ECO:0007669"/>
    <property type="project" value="TreeGrafter"/>
</dbReference>
<dbReference type="GO" id="GO:0030134">
    <property type="term" value="C:COPII-coated ER to Golgi transport vesicle"/>
    <property type="evidence" value="ECO:0007669"/>
    <property type="project" value="TreeGrafter"/>
</dbReference>
<proteinExistence type="predicted"/>
<keyword evidence="5 6" id="KW-0472">Membrane</keyword>
<comment type="caution">
    <text evidence="8">The sequence shown here is derived from an EMBL/GenBank/DDBJ whole genome shotgun (WGS) entry which is preliminary data.</text>
</comment>
<reference evidence="8" key="1">
    <citation type="submission" date="2016-10" db="EMBL/GenBank/DDBJ databases">
        <authorList>
            <person name="Benchimol M."/>
            <person name="Almeida L.G."/>
            <person name="Vasconcelos A.T."/>
            <person name="Perreira-Neves A."/>
            <person name="Rosa I.A."/>
            <person name="Tasca T."/>
            <person name="Bogo M.R."/>
            <person name="de Souza W."/>
        </authorList>
    </citation>
    <scope>NUCLEOTIDE SEQUENCE [LARGE SCALE GENOMIC DNA]</scope>
    <source>
        <strain evidence="8">K</strain>
    </source>
</reference>
<comment type="subcellular location">
    <subcellularLocation>
        <location evidence="1">Membrane</location>
        <topology evidence="1">Single-pass type I membrane protein</topology>
    </subcellularLocation>
</comment>
<evidence type="ECO:0000313" key="9">
    <source>
        <dbReference type="Proteomes" id="UP000179807"/>
    </source>
</evidence>
<dbReference type="AlphaFoldDB" id="A0A1J4J1W6"/>
<dbReference type="PANTHER" id="PTHR12223:SF28">
    <property type="entry name" value="LECTIN, MANNOSE BINDING 1 LIKE"/>
    <property type="match status" value="1"/>
</dbReference>
<dbReference type="EMBL" id="MLAK01001470">
    <property type="protein sequence ID" value="OHS92753.1"/>
    <property type="molecule type" value="Genomic_DNA"/>
</dbReference>
<dbReference type="RefSeq" id="XP_068345890.1">
    <property type="nucleotide sequence ID" value="XM_068496551.1"/>
</dbReference>
<keyword evidence="2 6" id="KW-0812">Transmembrane</keyword>
<dbReference type="GO" id="GO:0005793">
    <property type="term" value="C:endoplasmic reticulum-Golgi intermediate compartment"/>
    <property type="evidence" value="ECO:0007669"/>
    <property type="project" value="TreeGrafter"/>
</dbReference>
<protein>
    <submittedName>
        <fullName evidence="8">Legume-like lectin family protein</fullName>
    </submittedName>
</protein>
<evidence type="ECO:0000313" key="8">
    <source>
        <dbReference type="EMBL" id="OHS92753.1"/>
    </source>
</evidence>
<dbReference type="SUPFAM" id="SSF49899">
    <property type="entry name" value="Concanavalin A-like lectins/glucanases"/>
    <property type="match status" value="1"/>
</dbReference>
<organism evidence="8 9">
    <name type="scientific">Tritrichomonas foetus</name>
    <dbReference type="NCBI Taxonomy" id="1144522"/>
    <lineage>
        <taxon>Eukaryota</taxon>
        <taxon>Metamonada</taxon>
        <taxon>Parabasalia</taxon>
        <taxon>Tritrichomonadida</taxon>
        <taxon>Tritrichomonadidae</taxon>
        <taxon>Tritrichomonas</taxon>
    </lineage>
</organism>
<evidence type="ECO:0000256" key="1">
    <source>
        <dbReference type="ARBA" id="ARBA00004479"/>
    </source>
</evidence>
<feature type="transmembrane region" description="Helical" evidence="6">
    <location>
        <begin position="409"/>
        <end position="427"/>
    </location>
</feature>
<dbReference type="PANTHER" id="PTHR12223">
    <property type="entry name" value="VESICULAR MANNOSE-BINDING LECTIN"/>
    <property type="match status" value="1"/>
</dbReference>
<evidence type="ECO:0000256" key="4">
    <source>
        <dbReference type="ARBA" id="ARBA00022989"/>
    </source>
</evidence>
<dbReference type="InterPro" id="IPR051136">
    <property type="entry name" value="Intracellular_Lectin-GPT"/>
</dbReference>
<keyword evidence="9" id="KW-1185">Reference proteome</keyword>
<dbReference type="VEuPathDB" id="TrichDB:TRFO_12302"/>
<evidence type="ECO:0000256" key="3">
    <source>
        <dbReference type="ARBA" id="ARBA00022729"/>
    </source>
</evidence>
<evidence type="ECO:0000256" key="2">
    <source>
        <dbReference type="ARBA" id="ARBA00022692"/>
    </source>
</evidence>
<dbReference type="Gene3D" id="2.60.120.200">
    <property type="match status" value="1"/>
</dbReference>
<keyword evidence="4 6" id="KW-1133">Transmembrane helix</keyword>
<dbReference type="GO" id="GO:0006888">
    <property type="term" value="P:endoplasmic reticulum to Golgi vesicle-mediated transport"/>
    <property type="evidence" value="ECO:0007669"/>
    <property type="project" value="TreeGrafter"/>
</dbReference>
<dbReference type="InterPro" id="IPR005052">
    <property type="entry name" value="Lectin_leg"/>
</dbReference>
<dbReference type="Proteomes" id="UP000179807">
    <property type="component" value="Unassembled WGS sequence"/>
</dbReference>
<dbReference type="Pfam" id="PF03388">
    <property type="entry name" value="Lectin_leg-like"/>
    <property type="match status" value="1"/>
</dbReference>
<dbReference type="CDD" id="cd07308">
    <property type="entry name" value="lectin_leg-like"/>
    <property type="match status" value="1"/>
</dbReference>
<dbReference type="GO" id="GO:0005789">
    <property type="term" value="C:endoplasmic reticulum membrane"/>
    <property type="evidence" value="ECO:0007669"/>
    <property type="project" value="TreeGrafter"/>
</dbReference>
<gene>
    <name evidence="8" type="ORF">TRFO_12302</name>
</gene>
<dbReference type="GO" id="GO:0005537">
    <property type="term" value="F:D-mannose binding"/>
    <property type="evidence" value="ECO:0007669"/>
    <property type="project" value="TreeGrafter"/>
</dbReference>
<dbReference type="GeneID" id="94831255"/>
<name>A0A1J4J1W6_9EUKA</name>
<evidence type="ECO:0000256" key="6">
    <source>
        <dbReference type="SAM" id="Phobius"/>
    </source>
</evidence>